<dbReference type="GO" id="GO:0006508">
    <property type="term" value="P:proteolysis"/>
    <property type="evidence" value="ECO:0007669"/>
    <property type="project" value="UniProtKB-KW"/>
</dbReference>
<comment type="similarity">
    <text evidence="1">Belongs to the peptidase S28 family.</text>
</comment>
<evidence type="ECO:0008006" key="9">
    <source>
        <dbReference type="Google" id="ProtNLM"/>
    </source>
</evidence>
<evidence type="ECO:0000256" key="2">
    <source>
        <dbReference type="ARBA" id="ARBA00022670"/>
    </source>
</evidence>
<organism evidence="7 8">
    <name type="scientific">Nelumbo nucifera</name>
    <name type="common">Sacred lotus</name>
    <dbReference type="NCBI Taxonomy" id="4432"/>
    <lineage>
        <taxon>Eukaryota</taxon>
        <taxon>Viridiplantae</taxon>
        <taxon>Streptophyta</taxon>
        <taxon>Embryophyta</taxon>
        <taxon>Tracheophyta</taxon>
        <taxon>Spermatophyta</taxon>
        <taxon>Magnoliopsida</taxon>
        <taxon>Proteales</taxon>
        <taxon>Nelumbonaceae</taxon>
        <taxon>Nelumbo</taxon>
    </lineage>
</organism>
<feature type="chain" id="PRO_5032996372" description="Lysosomal Pro-X carboxypeptidase-like" evidence="6">
    <location>
        <begin position="27"/>
        <end position="443"/>
    </location>
</feature>
<name>A0A822Y7X0_NELNU</name>
<dbReference type="Gene3D" id="3.40.50.1820">
    <property type="entry name" value="alpha/beta hydrolase"/>
    <property type="match status" value="2"/>
</dbReference>
<sequence>MAINIHLFSVLWLPWLLLLLITCVSATPIIIPTLGIRNLIGPRATASSSFPSQDFKTYLHTQTLDHFNYRPECYTTFQQRYVINFNAPVFVYLGGQSPLDFYLPDIGFLTDNAPHFKALLHRYYGKSIPFKSRVEAFQNASSLGYLSSSQSLADYAEIILDIKKNLSATSCMPCGHIGALASSFPILYFDEITPQDGFFSIVTQDFRPNGLSILSKRFNICVPLTSSSELKDYLIAAYVVAAESDSPPSNLVTLVCNSIDRTSPKTGIIGKVIAGIVALIGNTSWFNPNDYFPVEIVEALLWLKCSELVMPIGMSGNATMFQTAPFDLNIYIESCKKIFGVSRRPHWITTQFGGHDIKLVVKRFASNIIFSNGLRDPYSVGGVLQNISDSLVALTTKNGSHSLDIFPALPTDPDWLVMQRRSEITIIDQWIAQYYADRRAGNS</sequence>
<dbReference type="InterPro" id="IPR008758">
    <property type="entry name" value="Peptidase_S28"/>
</dbReference>
<protein>
    <recommendedName>
        <fullName evidence="9">Lysosomal Pro-X carboxypeptidase-like</fullName>
    </recommendedName>
</protein>
<dbReference type="Pfam" id="PF05577">
    <property type="entry name" value="Peptidase_S28"/>
    <property type="match status" value="2"/>
</dbReference>
<evidence type="ECO:0000313" key="7">
    <source>
        <dbReference type="EMBL" id="DAD27125.1"/>
    </source>
</evidence>
<keyword evidence="8" id="KW-1185">Reference proteome</keyword>
<dbReference type="Proteomes" id="UP000607653">
    <property type="component" value="Unassembled WGS sequence"/>
</dbReference>
<dbReference type="GO" id="GO:0070008">
    <property type="term" value="F:serine-type exopeptidase activity"/>
    <property type="evidence" value="ECO:0007669"/>
    <property type="project" value="InterPro"/>
</dbReference>
<keyword evidence="4" id="KW-0378">Hydrolase</keyword>
<evidence type="ECO:0000256" key="1">
    <source>
        <dbReference type="ARBA" id="ARBA00011079"/>
    </source>
</evidence>
<dbReference type="PANTHER" id="PTHR11010:SF110">
    <property type="entry name" value="PROLYLCARBOXYPEPTIDASE-LIKE PROTEIN-RELATED"/>
    <property type="match status" value="1"/>
</dbReference>
<keyword evidence="5" id="KW-0325">Glycoprotein</keyword>
<evidence type="ECO:0000256" key="4">
    <source>
        <dbReference type="ARBA" id="ARBA00022801"/>
    </source>
</evidence>
<comment type="caution">
    <text evidence="7">The sequence shown here is derived from an EMBL/GenBank/DDBJ whole genome shotgun (WGS) entry which is preliminary data.</text>
</comment>
<evidence type="ECO:0000256" key="5">
    <source>
        <dbReference type="ARBA" id="ARBA00023180"/>
    </source>
</evidence>
<reference evidence="7 8" key="1">
    <citation type="journal article" date="2020" name="Mol. Biol. Evol.">
        <title>Distinct Expression and Methylation Patterns for Genes with Different Fates following a Single Whole-Genome Duplication in Flowering Plants.</title>
        <authorList>
            <person name="Shi T."/>
            <person name="Rahmani R.S."/>
            <person name="Gugger P.F."/>
            <person name="Wang M."/>
            <person name="Li H."/>
            <person name="Zhang Y."/>
            <person name="Li Z."/>
            <person name="Wang Q."/>
            <person name="Van de Peer Y."/>
            <person name="Marchal K."/>
            <person name="Chen J."/>
        </authorList>
    </citation>
    <scope>NUCLEOTIDE SEQUENCE [LARGE SCALE GENOMIC DNA]</scope>
    <source>
        <tissue evidence="7">Leaf</tissue>
    </source>
</reference>
<keyword evidence="2" id="KW-0645">Protease</keyword>
<evidence type="ECO:0000256" key="6">
    <source>
        <dbReference type="SAM" id="SignalP"/>
    </source>
</evidence>
<accession>A0A822Y7X0</accession>
<feature type="signal peptide" evidence="6">
    <location>
        <begin position="1"/>
        <end position="26"/>
    </location>
</feature>
<dbReference type="AlphaFoldDB" id="A0A822Y7X0"/>
<evidence type="ECO:0000313" key="8">
    <source>
        <dbReference type="Proteomes" id="UP000607653"/>
    </source>
</evidence>
<dbReference type="EMBL" id="DUZY01000002">
    <property type="protein sequence ID" value="DAD27125.1"/>
    <property type="molecule type" value="Genomic_DNA"/>
</dbReference>
<gene>
    <name evidence="7" type="ORF">HUJ06_028593</name>
</gene>
<dbReference type="PANTHER" id="PTHR11010">
    <property type="entry name" value="PROTEASE S28 PRO-X CARBOXYPEPTIDASE-RELATED"/>
    <property type="match status" value="1"/>
</dbReference>
<proteinExistence type="inferred from homology"/>
<keyword evidence="3 6" id="KW-0732">Signal</keyword>
<dbReference type="InterPro" id="IPR029058">
    <property type="entry name" value="AB_hydrolase_fold"/>
</dbReference>
<evidence type="ECO:0000256" key="3">
    <source>
        <dbReference type="ARBA" id="ARBA00022729"/>
    </source>
</evidence>